<evidence type="ECO:0000259" key="5">
    <source>
        <dbReference type="Pfam" id="PF24883"/>
    </source>
</evidence>
<dbReference type="SMART" id="SM00028">
    <property type="entry name" value="TPR"/>
    <property type="match status" value="3"/>
</dbReference>
<feature type="region of interest" description="Disordered" evidence="3">
    <location>
        <begin position="1143"/>
        <end position="1164"/>
    </location>
</feature>
<dbReference type="SUPFAM" id="SSF52540">
    <property type="entry name" value="P-loop containing nucleoside triphosphate hydrolases"/>
    <property type="match status" value="1"/>
</dbReference>
<dbReference type="PANTHER" id="PTHR10039:SF17">
    <property type="entry name" value="FUNGAL STAND N-TERMINAL GOODBYE DOMAIN-CONTAINING PROTEIN-RELATED"/>
    <property type="match status" value="1"/>
</dbReference>
<dbReference type="Pfam" id="PF17109">
    <property type="entry name" value="Goodbye"/>
    <property type="match status" value="1"/>
</dbReference>
<dbReference type="InterPro" id="IPR031350">
    <property type="entry name" value="Goodbye_dom"/>
</dbReference>
<dbReference type="PROSITE" id="PS50005">
    <property type="entry name" value="TPR"/>
    <property type="match status" value="1"/>
</dbReference>
<evidence type="ECO:0000256" key="1">
    <source>
        <dbReference type="ARBA" id="ARBA00022737"/>
    </source>
</evidence>
<evidence type="ECO:0000256" key="3">
    <source>
        <dbReference type="SAM" id="MobiDB-lite"/>
    </source>
</evidence>
<evidence type="ECO:0000313" key="6">
    <source>
        <dbReference type="EMBL" id="KAJ5161205.1"/>
    </source>
</evidence>
<keyword evidence="1" id="KW-0677">Repeat</keyword>
<comment type="caution">
    <text evidence="6">The sequence shown here is derived from an EMBL/GenBank/DDBJ whole genome shotgun (WGS) entry which is preliminary data.</text>
</comment>
<dbReference type="InterPro" id="IPR056884">
    <property type="entry name" value="NPHP3-like_N"/>
</dbReference>
<reference evidence="6" key="1">
    <citation type="submission" date="2022-11" db="EMBL/GenBank/DDBJ databases">
        <authorList>
            <person name="Petersen C."/>
        </authorList>
    </citation>
    <scope>NUCLEOTIDE SEQUENCE</scope>
    <source>
        <strain evidence="6">IBT 21917</strain>
    </source>
</reference>
<proteinExistence type="predicted"/>
<dbReference type="InterPro" id="IPR011990">
    <property type="entry name" value="TPR-like_helical_dom_sf"/>
</dbReference>
<dbReference type="InterPro" id="IPR027417">
    <property type="entry name" value="P-loop_NTPase"/>
</dbReference>
<accession>A0A9W9I1P5</accession>
<evidence type="ECO:0000313" key="7">
    <source>
        <dbReference type="Proteomes" id="UP001146351"/>
    </source>
</evidence>
<organism evidence="6 7">
    <name type="scientific">Penicillium capsulatum</name>
    <dbReference type="NCBI Taxonomy" id="69766"/>
    <lineage>
        <taxon>Eukaryota</taxon>
        <taxon>Fungi</taxon>
        <taxon>Dikarya</taxon>
        <taxon>Ascomycota</taxon>
        <taxon>Pezizomycotina</taxon>
        <taxon>Eurotiomycetes</taxon>
        <taxon>Eurotiomycetidae</taxon>
        <taxon>Eurotiales</taxon>
        <taxon>Aspergillaceae</taxon>
        <taxon>Penicillium</taxon>
    </lineage>
</organism>
<protein>
    <submittedName>
        <fullName evidence="6">Tetratricopeptide repeat domain protein</fullName>
    </submittedName>
</protein>
<reference evidence="6" key="2">
    <citation type="journal article" date="2023" name="IMA Fungus">
        <title>Comparative genomic study of the Penicillium genus elucidates a diverse pangenome and 15 lateral gene transfer events.</title>
        <authorList>
            <person name="Petersen C."/>
            <person name="Sorensen T."/>
            <person name="Nielsen M.R."/>
            <person name="Sondergaard T.E."/>
            <person name="Sorensen J.L."/>
            <person name="Fitzpatrick D.A."/>
            <person name="Frisvad J.C."/>
            <person name="Nielsen K.L."/>
        </authorList>
    </citation>
    <scope>NUCLEOTIDE SEQUENCE</scope>
    <source>
        <strain evidence="6">IBT 21917</strain>
    </source>
</reference>
<gene>
    <name evidence="6" type="ORF">N7492_006597</name>
</gene>
<dbReference type="InterPro" id="IPR019734">
    <property type="entry name" value="TPR_rpt"/>
</dbReference>
<evidence type="ECO:0000259" key="4">
    <source>
        <dbReference type="Pfam" id="PF17109"/>
    </source>
</evidence>
<feature type="domain" description="Nephrocystin 3-like N-terminal" evidence="5">
    <location>
        <begin position="265"/>
        <end position="431"/>
    </location>
</feature>
<dbReference type="Gene3D" id="1.25.40.10">
    <property type="entry name" value="Tetratricopeptide repeat domain"/>
    <property type="match status" value="2"/>
</dbReference>
<keyword evidence="7" id="KW-1185">Reference proteome</keyword>
<dbReference type="Proteomes" id="UP001146351">
    <property type="component" value="Unassembled WGS sequence"/>
</dbReference>
<feature type="repeat" description="TPR" evidence="2">
    <location>
        <begin position="860"/>
        <end position="893"/>
    </location>
</feature>
<dbReference type="OrthoDB" id="4362138at2759"/>
<dbReference type="Gene3D" id="3.40.50.300">
    <property type="entry name" value="P-loop containing nucleotide triphosphate hydrolases"/>
    <property type="match status" value="1"/>
</dbReference>
<name>A0A9W9I1P5_9EURO</name>
<feature type="domain" description="Fungal STAND N-terminal Goodbye" evidence="4">
    <location>
        <begin position="11"/>
        <end position="131"/>
    </location>
</feature>
<dbReference type="SUPFAM" id="SSF48452">
    <property type="entry name" value="TPR-like"/>
    <property type="match status" value="1"/>
</dbReference>
<dbReference type="PANTHER" id="PTHR10039">
    <property type="entry name" value="AMELOGENIN"/>
    <property type="match status" value="1"/>
</dbReference>
<dbReference type="EMBL" id="JAPQKO010000005">
    <property type="protein sequence ID" value="KAJ5161205.1"/>
    <property type="molecule type" value="Genomic_DNA"/>
</dbReference>
<evidence type="ECO:0000256" key="2">
    <source>
        <dbReference type="PROSITE-ProRule" id="PRU00339"/>
    </source>
</evidence>
<sequence length="1346" mass="152308">MSGTGQVASIWHRAIQQYETITKKKLDDPSWKEVTTVDSMLQLVDRENASFMSFRSKGERILTVLKYAMTPVELVGEMAASGAAMAFPPSSLIFAGVSYLIKAANGVSDKYDAIIEIMSSLKDFTIRLETYSQQQISCRLSTKLAEVFATLLEILAFARQEIKHGRLLSYGKNLLQGNDGAKASVAKLEKLFHSETALVGAETLSQVKDANVTLDQVQDDVTEIKNMLYSEPRKAQLINTVQSILVPSNYAEDRFSTINRNRIPNTGNWICGERGFEEWERGEMPILWICGTPGAGKSYIASNIISHLREEFPQQVRHPSGVSVGYFFYKDDDSETRSLSQSLRDVAFQIALNDPIYARHVASNKNSLSSSSTLSTLWRILFVNYFVEKDEMNSRAYVVLDALDEAFLEDRLEFFDLAQDIQPNGRLQLLMLGRPHIGDEMINLIELLRVPTVYVSDANNFQDIVHYIQASIRKSPRLRQLSKKLQSEIVTELSNGAQGMRVRDHSGIRKALNAAPRGLSRMIEHVLRGFSELLNETPEYADDLNELLAWIVCAPQPLLLSEVEHILKWKNPDGAGWIRLEGDLRGQFASFFVLTREDRMTTADLSHLSADIGSNQNDTFDPHLDVNEDYDGSLDFGSDPRTTDVTFNHASLGDFFRDDKNGPVSAGEGFPSVGVNYHDAQAIVLLRLFGAIATSDSSKAASADALRRIACRLFTNTLERLDPKKITDEKRQTIGLSLAQLLSDESKFPRLVDPLTFNFFEKQMVQTFMKWLSDPVVYGSLPLTEKRWYEEAIATKPSGILERISRYQATKWLSKQKLGTGGFSFTCVRNFLDLEKGVEEPVSVERILEAAEWAGLEKTETWHYNIGDALQTFDFYDRALEFHQKALELDPDLWLARWKMANIYQKMGDFHRAIDTAKPIIAQLEATVELEDRRKHLHEICEYLGFLHWTIYESKECNILWEKAYQFDGSCVSCISARLEGFKENEDIEGGLVFWKELDRPLPGKTETRLTQFLWRHSAIYHMFTHGVIPTIQHVGNAHFFTKAYATAAAAARRENKAETAALLEHSLGYLYSSHSDEPEKAIAVWEHLLGIYDGKVLKARFMDVLRTVSEELGVLYLTQCVQVTTSDEERRRYGTLLQRLARNEPPRPRGSHHVPPLQDESPYVTESSAGFNLGHFYTICGNTEAARQCYKAQIANCIRLLSDDDDTNDQPAFYRLGRALGVMGDNPNAVAAFYQFEALIQREEDGPRSVGYWNCDECGIDRHIDCLTICCFCRDSGFCESCGPLVESGKQSNRTCGPKHKLLFIPPRTDAVKNRSQGHRSMLYVDGDWMTLDDFKTQLTKKYEL</sequence>
<dbReference type="Pfam" id="PF24883">
    <property type="entry name" value="NPHP3_N"/>
    <property type="match status" value="1"/>
</dbReference>
<keyword evidence="2" id="KW-0802">TPR repeat</keyword>